<feature type="compositionally biased region" description="Low complexity" evidence="10">
    <location>
        <begin position="113"/>
        <end position="160"/>
    </location>
</feature>
<proteinExistence type="inferred from homology"/>
<sequence length="296" mass="30582">MRISRRQWLIAIGCATLLHVLLVALLIWSPSAPPPSPNTSRGVTVSLDQLDTSPRSIKNMPIEQLQDNSHEAGHTTSTPASAAPASDSVAAADAPIDAAEPVTPTIGNAPSGQPEAIAAAESSPPDAAAAEAPQIAAAPAAPAADAGPSDAAGPPSIAPALSVTPQQTLSDTTPAQQVTAHDATQPAGASRQGAYGNREQATDDYIAELRAWLGRHKHYPDEARKNHTEGTVKLFLAVDADGKVLESRIASSSGSPTLDAAARRMLAASRPLPPMPAAAQRNRLELIIPIVFKLHE</sequence>
<evidence type="ECO:0000259" key="11">
    <source>
        <dbReference type="PROSITE" id="PS52015"/>
    </source>
</evidence>
<evidence type="ECO:0000256" key="9">
    <source>
        <dbReference type="ARBA" id="ARBA00023136"/>
    </source>
</evidence>
<dbReference type="OrthoDB" id="6077935at2"/>
<evidence type="ECO:0000256" key="3">
    <source>
        <dbReference type="ARBA" id="ARBA00022448"/>
    </source>
</evidence>
<comment type="caution">
    <text evidence="12">The sequence shown here is derived from an EMBL/GenBank/DDBJ whole genome shotgun (WGS) entry which is preliminary data.</text>
</comment>
<dbReference type="GO" id="GO:0055085">
    <property type="term" value="P:transmembrane transport"/>
    <property type="evidence" value="ECO:0007669"/>
    <property type="project" value="InterPro"/>
</dbReference>
<feature type="region of interest" description="Disordered" evidence="10">
    <location>
        <begin position="67"/>
        <end position="198"/>
    </location>
</feature>
<keyword evidence="3" id="KW-0813">Transport</keyword>
<accession>A0A084INT7</accession>
<dbReference type="GO" id="GO:0098797">
    <property type="term" value="C:plasma membrane protein complex"/>
    <property type="evidence" value="ECO:0007669"/>
    <property type="project" value="TreeGrafter"/>
</dbReference>
<evidence type="ECO:0000256" key="8">
    <source>
        <dbReference type="ARBA" id="ARBA00022989"/>
    </source>
</evidence>
<keyword evidence="13" id="KW-1185">Reference proteome</keyword>
<evidence type="ECO:0000256" key="10">
    <source>
        <dbReference type="SAM" id="MobiDB-lite"/>
    </source>
</evidence>
<comment type="subcellular location">
    <subcellularLocation>
        <location evidence="1">Cell inner membrane</location>
        <topology evidence="1">Single-pass membrane protein</topology>
        <orientation evidence="1">Periplasmic side</orientation>
    </subcellularLocation>
</comment>
<evidence type="ECO:0000256" key="5">
    <source>
        <dbReference type="ARBA" id="ARBA00022519"/>
    </source>
</evidence>
<evidence type="ECO:0000256" key="7">
    <source>
        <dbReference type="ARBA" id="ARBA00022927"/>
    </source>
</evidence>
<protein>
    <submittedName>
        <fullName evidence="12">TonB family protein</fullName>
    </submittedName>
</protein>
<keyword evidence="9" id="KW-0472">Membrane</keyword>
<keyword evidence="7" id="KW-0653">Protein transport</keyword>
<keyword evidence="8" id="KW-1133">Transmembrane helix</keyword>
<evidence type="ECO:0000256" key="4">
    <source>
        <dbReference type="ARBA" id="ARBA00022475"/>
    </source>
</evidence>
<comment type="similarity">
    <text evidence="2">Belongs to the TonB family.</text>
</comment>
<dbReference type="GO" id="GO:0015031">
    <property type="term" value="P:protein transport"/>
    <property type="evidence" value="ECO:0007669"/>
    <property type="project" value="UniProtKB-KW"/>
</dbReference>
<dbReference type="GO" id="GO:0031992">
    <property type="term" value="F:energy transducer activity"/>
    <property type="evidence" value="ECO:0007669"/>
    <property type="project" value="TreeGrafter"/>
</dbReference>
<organism evidence="12 13">
    <name type="scientific">Salinisphaera hydrothermalis (strain C41B8)</name>
    <dbReference type="NCBI Taxonomy" id="1304275"/>
    <lineage>
        <taxon>Bacteria</taxon>
        <taxon>Pseudomonadati</taxon>
        <taxon>Pseudomonadota</taxon>
        <taxon>Gammaproteobacteria</taxon>
        <taxon>Salinisphaerales</taxon>
        <taxon>Salinisphaeraceae</taxon>
        <taxon>Salinisphaera</taxon>
    </lineage>
</organism>
<dbReference type="Gene3D" id="3.30.1150.10">
    <property type="match status" value="1"/>
</dbReference>
<dbReference type="eggNOG" id="COG0810">
    <property type="taxonomic scope" value="Bacteria"/>
</dbReference>
<dbReference type="NCBIfam" id="TIGR01352">
    <property type="entry name" value="tonB_Cterm"/>
    <property type="match status" value="1"/>
</dbReference>
<evidence type="ECO:0000313" key="12">
    <source>
        <dbReference type="EMBL" id="KEZ78371.1"/>
    </source>
</evidence>
<evidence type="ECO:0000256" key="2">
    <source>
        <dbReference type="ARBA" id="ARBA00006555"/>
    </source>
</evidence>
<evidence type="ECO:0000256" key="1">
    <source>
        <dbReference type="ARBA" id="ARBA00004383"/>
    </source>
</evidence>
<dbReference type="AlphaFoldDB" id="A0A084INT7"/>
<dbReference type="EMBL" id="APNK01000005">
    <property type="protein sequence ID" value="KEZ78371.1"/>
    <property type="molecule type" value="Genomic_DNA"/>
</dbReference>
<feature type="domain" description="TonB C-terminal" evidence="11">
    <location>
        <begin position="204"/>
        <end position="296"/>
    </location>
</feature>
<dbReference type="PROSITE" id="PS52015">
    <property type="entry name" value="TONB_CTD"/>
    <property type="match status" value="1"/>
</dbReference>
<keyword evidence="5" id="KW-0997">Cell inner membrane</keyword>
<name>A0A084INT7_SALHC</name>
<dbReference type="PANTHER" id="PTHR33446">
    <property type="entry name" value="PROTEIN TONB-RELATED"/>
    <property type="match status" value="1"/>
</dbReference>
<dbReference type="STRING" id="1304275.C41B8_05698"/>
<feature type="compositionally biased region" description="Polar residues" evidence="10">
    <location>
        <begin position="163"/>
        <end position="179"/>
    </location>
</feature>
<dbReference type="InterPro" id="IPR006260">
    <property type="entry name" value="TonB/TolA_C"/>
</dbReference>
<keyword evidence="6" id="KW-0812">Transmembrane</keyword>
<dbReference type="RefSeq" id="WP_051883141.1">
    <property type="nucleotide sequence ID" value="NZ_APNK01000005.1"/>
</dbReference>
<evidence type="ECO:0000256" key="6">
    <source>
        <dbReference type="ARBA" id="ARBA00022692"/>
    </source>
</evidence>
<evidence type="ECO:0000313" key="13">
    <source>
        <dbReference type="Proteomes" id="UP000028302"/>
    </source>
</evidence>
<dbReference type="PANTHER" id="PTHR33446:SF2">
    <property type="entry name" value="PROTEIN TONB"/>
    <property type="match status" value="1"/>
</dbReference>
<keyword evidence="4" id="KW-1003">Cell membrane</keyword>
<dbReference type="SUPFAM" id="SSF74653">
    <property type="entry name" value="TolA/TonB C-terminal domain"/>
    <property type="match status" value="1"/>
</dbReference>
<feature type="compositionally biased region" description="Low complexity" evidence="10">
    <location>
        <begin position="79"/>
        <end position="99"/>
    </location>
</feature>
<dbReference type="InterPro" id="IPR037682">
    <property type="entry name" value="TonB_C"/>
</dbReference>
<dbReference type="InterPro" id="IPR051045">
    <property type="entry name" value="TonB-dependent_transducer"/>
</dbReference>
<gene>
    <name evidence="12" type="ORF">C41B8_05698</name>
</gene>
<dbReference type="Pfam" id="PF03544">
    <property type="entry name" value="TonB_C"/>
    <property type="match status" value="1"/>
</dbReference>
<reference evidence="12 13" key="1">
    <citation type="submission" date="2013-03" db="EMBL/GenBank/DDBJ databases">
        <title>Salinisphaera hydrothermalis C41B8 Genome Sequencing.</title>
        <authorList>
            <person name="Li C."/>
            <person name="Lai Q."/>
            <person name="Shao Z."/>
        </authorList>
    </citation>
    <scope>NUCLEOTIDE SEQUENCE [LARGE SCALE GENOMIC DNA]</scope>
    <source>
        <strain evidence="12 13">C41B8</strain>
    </source>
</reference>
<dbReference type="Proteomes" id="UP000028302">
    <property type="component" value="Unassembled WGS sequence"/>
</dbReference>